<dbReference type="Proteomes" id="UP001221302">
    <property type="component" value="Unassembled WGS sequence"/>
</dbReference>
<protein>
    <recommendedName>
        <fullName evidence="4">Germination protein, Ger(X)C family</fullName>
    </recommendedName>
</protein>
<dbReference type="RefSeq" id="WP_321535691.1">
    <property type="nucleotide sequence ID" value="NZ_JARGDL010000008.1"/>
</dbReference>
<keyword evidence="3" id="KW-1185">Reference proteome</keyword>
<reference evidence="2" key="1">
    <citation type="submission" date="2023-03" db="EMBL/GenBank/DDBJ databases">
        <title>Stygiobacter electus gen. nov., sp. nov., facultatively anaerobic thermotolerant bacterium of the class Ignavibacteria from a well of Yessentuki mineral water deposit.</title>
        <authorList>
            <person name="Podosokorskaya O.A."/>
            <person name="Elcheninov A.G."/>
            <person name="Petrova N.F."/>
            <person name="Zavarzina D.G."/>
            <person name="Kublanov I.V."/>
            <person name="Merkel A.Y."/>
        </authorList>
    </citation>
    <scope>NUCLEOTIDE SEQUENCE</scope>
    <source>
        <strain evidence="2">09-Me</strain>
    </source>
</reference>
<accession>A0AAE3TC10</accession>
<evidence type="ECO:0000256" key="1">
    <source>
        <dbReference type="SAM" id="SignalP"/>
    </source>
</evidence>
<evidence type="ECO:0000313" key="3">
    <source>
        <dbReference type="Proteomes" id="UP001221302"/>
    </source>
</evidence>
<sequence>MKKLIYILLMLFIVSCANKKDVKSILNVNYEQYVLSIENPKIKVNLGKIDKNIILLLHYRIDEQEIKKQLKLNDSLWNDKINYLFGNGFIKKKDEKFIPSIFILDEDTDKDLKKFTDSLGNELSIITVDRLDKIKEATNKIFQSKNYQFDDISFFVLGAVVNDYFQIKNFQNEFIKSFVPQRGEQRFYYALISNEINNNEQPKIYETTFYEYPKFDFITFSLNKFDYNIPTFPTSDLINSFGKKPQVGDSIFQLHLIEEIYKLSTTPDYKPNKNILEGFEKLGITNKYKLKIPLIDSKKLKDLNNICEATKTDLINYFETRQTLFLKKYLNSNFVDEVNYKEWMIWIYKMISAKAIQTLIDKNIIKKGIASPALIVIK</sequence>
<evidence type="ECO:0008006" key="4">
    <source>
        <dbReference type="Google" id="ProtNLM"/>
    </source>
</evidence>
<proteinExistence type="predicted"/>
<evidence type="ECO:0000313" key="2">
    <source>
        <dbReference type="EMBL" id="MDF1611923.1"/>
    </source>
</evidence>
<gene>
    <name evidence="2" type="ORF">P0M35_07160</name>
</gene>
<feature type="chain" id="PRO_5042254031" description="Germination protein, Ger(X)C family" evidence="1">
    <location>
        <begin position="20"/>
        <end position="378"/>
    </location>
</feature>
<feature type="signal peptide" evidence="1">
    <location>
        <begin position="1"/>
        <end position="19"/>
    </location>
</feature>
<dbReference type="PROSITE" id="PS51257">
    <property type="entry name" value="PROKAR_LIPOPROTEIN"/>
    <property type="match status" value="1"/>
</dbReference>
<dbReference type="EMBL" id="JARGDL010000008">
    <property type="protein sequence ID" value="MDF1611923.1"/>
    <property type="molecule type" value="Genomic_DNA"/>
</dbReference>
<comment type="caution">
    <text evidence="2">The sequence shown here is derived from an EMBL/GenBank/DDBJ whole genome shotgun (WGS) entry which is preliminary data.</text>
</comment>
<name>A0AAE3TC10_9BACT</name>
<organism evidence="2 3">
    <name type="scientific">Stygiobacter electus</name>
    <dbReference type="NCBI Taxonomy" id="3032292"/>
    <lineage>
        <taxon>Bacteria</taxon>
        <taxon>Pseudomonadati</taxon>
        <taxon>Ignavibacteriota</taxon>
        <taxon>Ignavibacteria</taxon>
        <taxon>Ignavibacteriales</taxon>
        <taxon>Melioribacteraceae</taxon>
        <taxon>Stygiobacter</taxon>
    </lineage>
</organism>
<dbReference type="AlphaFoldDB" id="A0AAE3TC10"/>
<keyword evidence="1" id="KW-0732">Signal</keyword>